<evidence type="ECO:0000256" key="1">
    <source>
        <dbReference type="SAM" id="SignalP"/>
    </source>
</evidence>
<sequence>MKYFFLFALITGLLASCQSRTKVPLVAASAETPSNEQDTAYTKAEERAFLLADSARRAAPLVLPALSAADTLTPAAHDLLRTRDLAPLWANWQKGAPSRQAIEGFYGPDHYRISFYFDEVRRDSLRPEQFRVRGRNRYRKVITPFAGTITVQTVVFDARLDVDNSYQPTDSVPTFVVRATYELREDPATKGAGVYRGEALLDVYENSHGVLQLADIWGTGFNPTHGGGLLFRGDWTDNHTGRHRPAAWANKLSAVTPAPVMKEQEAGGRVGDVDPVLAKLGWNEFWENEEWWATSPKHL</sequence>
<dbReference type="RefSeq" id="WP_208173183.1">
    <property type="nucleotide sequence ID" value="NZ_JAGETZ010000001.1"/>
</dbReference>
<organism evidence="2 3">
    <name type="scientific">Hymenobacter negativus</name>
    <dbReference type="NCBI Taxonomy" id="2795026"/>
    <lineage>
        <taxon>Bacteria</taxon>
        <taxon>Pseudomonadati</taxon>
        <taxon>Bacteroidota</taxon>
        <taxon>Cytophagia</taxon>
        <taxon>Cytophagales</taxon>
        <taxon>Hymenobacteraceae</taxon>
        <taxon>Hymenobacter</taxon>
    </lineage>
</organism>
<keyword evidence="1" id="KW-0732">Signal</keyword>
<proteinExistence type="predicted"/>
<dbReference type="EMBL" id="JAGETZ010000001">
    <property type="protein sequence ID" value="MBO2007647.1"/>
    <property type="molecule type" value="Genomic_DNA"/>
</dbReference>
<accession>A0ABS3Q8S3</accession>
<feature type="chain" id="PRO_5045402600" description="DUF4861 domain-containing protein" evidence="1">
    <location>
        <begin position="22"/>
        <end position="299"/>
    </location>
</feature>
<feature type="signal peptide" evidence="1">
    <location>
        <begin position="1"/>
        <end position="21"/>
    </location>
</feature>
<gene>
    <name evidence="2" type="ORF">J4E00_01195</name>
</gene>
<comment type="caution">
    <text evidence="2">The sequence shown here is derived from an EMBL/GenBank/DDBJ whole genome shotgun (WGS) entry which is preliminary data.</text>
</comment>
<keyword evidence="3" id="KW-1185">Reference proteome</keyword>
<reference evidence="2 3" key="1">
    <citation type="submission" date="2021-03" db="EMBL/GenBank/DDBJ databases">
        <authorList>
            <person name="Kim M.K."/>
        </authorList>
    </citation>
    <scope>NUCLEOTIDE SEQUENCE [LARGE SCALE GENOMIC DNA]</scope>
    <source>
        <strain evidence="2 3">BT442</strain>
    </source>
</reference>
<dbReference type="Proteomes" id="UP000664369">
    <property type="component" value="Unassembled WGS sequence"/>
</dbReference>
<evidence type="ECO:0000313" key="3">
    <source>
        <dbReference type="Proteomes" id="UP000664369"/>
    </source>
</evidence>
<protein>
    <recommendedName>
        <fullName evidence="4">DUF4861 domain-containing protein</fullName>
    </recommendedName>
</protein>
<dbReference type="PROSITE" id="PS51257">
    <property type="entry name" value="PROKAR_LIPOPROTEIN"/>
    <property type="match status" value="1"/>
</dbReference>
<evidence type="ECO:0008006" key="4">
    <source>
        <dbReference type="Google" id="ProtNLM"/>
    </source>
</evidence>
<name>A0ABS3Q8S3_9BACT</name>
<evidence type="ECO:0000313" key="2">
    <source>
        <dbReference type="EMBL" id="MBO2007647.1"/>
    </source>
</evidence>